<dbReference type="Proteomes" id="UP000591131">
    <property type="component" value="Unassembled WGS sequence"/>
</dbReference>
<dbReference type="Gene3D" id="3.30.40.10">
    <property type="entry name" value="Zinc/RING finger domain, C3HC4 (zinc finger)"/>
    <property type="match status" value="1"/>
</dbReference>
<reference evidence="2 3" key="1">
    <citation type="submission" date="2020-04" db="EMBL/GenBank/DDBJ databases">
        <title>Perkinsus chesapeaki whole genome sequence.</title>
        <authorList>
            <person name="Bogema D.R."/>
        </authorList>
    </citation>
    <scope>NUCLEOTIDE SEQUENCE [LARGE SCALE GENOMIC DNA]</scope>
    <source>
        <strain evidence="2">ATCC PRA-425</strain>
    </source>
</reference>
<organism evidence="2 3">
    <name type="scientific">Perkinsus chesapeaki</name>
    <name type="common">Clam parasite</name>
    <name type="synonym">Perkinsus andrewsi</name>
    <dbReference type="NCBI Taxonomy" id="330153"/>
    <lineage>
        <taxon>Eukaryota</taxon>
        <taxon>Sar</taxon>
        <taxon>Alveolata</taxon>
        <taxon>Perkinsozoa</taxon>
        <taxon>Perkinsea</taxon>
        <taxon>Perkinsida</taxon>
        <taxon>Perkinsidae</taxon>
        <taxon>Perkinsus</taxon>
    </lineage>
</organism>
<accession>A0A7J6LLL9</accession>
<comment type="caution">
    <text evidence="2">The sequence shown here is derived from an EMBL/GenBank/DDBJ whole genome shotgun (WGS) entry which is preliminary data.</text>
</comment>
<gene>
    <name evidence="2" type="ORF">FOL47_007373</name>
</gene>
<evidence type="ECO:0000313" key="2">
    <source>
        <dbReference type="EMBL" id="KAF4659940.1"/>
    </source>
</evidence>
<name>A0A7J6LLL9_PERCH</name>
<dbReference type="GO" id="GO:0016925">
    <property type="term" value="P:protein sumoylation"/>
    <property type="evidence" value="ECO:0007669"/>
    <property type="project" value="TreeGrafter"/>
</dbReference>
<dbReference type="InterPro" id="IPR013083">
    <property type="entry name" value="Znf_RING/FYVE/PHD"/>
</dbReference>
<dbReference type="EMBL" id="JAAPAO010000433">
    <property type="protein sequence ID" value="KAF4659940.1"/>
    <property type="molecule type" value="Genomic_DNA"/>
</dbReference>
<feature type="region of interest" description="Disordered" evidence="1">
    <location>
        <begin position="160"/>
        <end position="212"/>
    </location>
</feature>
<dbReference type="AlphaFoldDB" id="A0A7J6LLL9"/>
<dbReference type="OrthoDB" id="411695at2759"/>
<protein>
    <submittedName>
        <fullName evidence="2">Uncharacterized protein</fullName>
    </submittedName>
</protein>
<proteinExistence type="predicted"/>
<feature type="compositionally biased region" description="Acidic residues" evidence="1">
    <location>
        <begin position="203"/>
        <end position="212"/>
    </location>
</feature>
<dbReference type="GO" id="GO:0000785">
    <property type="term" value="C:chromatin"/>
    <property type="evidence" value="ECO:0007669"/>
    <property type="project" value="TreeGrafter"/>
</dbReference>
<evidence type="ECO:0000256" key="1">
    <source>
        <dbReference type="SAM" id="MobiDB-lite"/>
    </source>
</evidence>
<evidence type="ECO:0000313" key="3">
    <source>
        <dbReference type="Proteomes" id="UP000591131"/>
    </source>
</evidence>
<dbReference type="GO" id="GO:0061665">
    <property type="term" value="F:SUMO ligase activity"/>
    <property type="evidence" value="ECO:0007669"/>
    <property type="project" value="TreeGrafter"/>
</dbReference>
<dbReference type="PANTHER" id="PTHR10782">
    <property type="entry name" value="ZINC FINGER MIZ DOMAIN-CONTAINING PROTEIN"/>
    <property type="match status" value="1"/>
</dbReference>
<feature type="compositionally biased region" description="Low complexity" evidence="1">
    <location>
        <begin position="161"/>
        <end position="173"/>
    </location>
</feature>
<sequence>MASSDSGEPDYNDHPFTVLNVEDSILRLPFYLGEQYAEEENEDPRGAGLELSLMDIATGDRVIYPGRGNRCDHIDIVDLMNSVRPAHTLVDVETLELSPPWKCPRCERVYDCCSDLEVDEWIQKILQSTTDTSVRLYLDGSWADSAGLYVLGQEMEKIDLTSESADDSTSPSSKRQKLSRSTQATPEIDLAAGGNATASAEVIDLDSDDSVS</sequence>
<dbReference type="PANTHER" id="PTHR10782:SF4">
    <property type="entry name" value="TONALLI, ISOFORM E"/>
    <property type="match status" value="1"/>
</dbReference>
<keyword evidence="3" id="KW-1185">Reference proteome</keyword>